<evidence type="ECO:0000259" key="2">
    <source>
        <dbReference type="PROSITE" id="PS50238"/>
    </source>
</evidence>
<sequence>MFSRGLVLDLEISGFDSVDVASLFKLYFRDLPGHILGTKSVLIALRDLAKDIEDTKERVRWIQHCLGSLPAVNMNILRYLIRHMQVIIAKDSLKMSRETFADAFSTTLDIPTIVIVDMVNHFSDIFEHEQLESANDSSSDESTSDSGGGSKKHREMGNGNSMEEQL</sequence>
<name>A0A0L0G168_9EUKA</name>
<gene>
    <name evidence="3" type="ORF">SARC_04835</name>
</gene>
<dbReference type="Proteomes" id="UP000054560">
    <property type="component" value="Unassembled WGS sequence"/>
</dbReference>
<dbReference type="Gene3D" id="1.10.555.10">
    <property type="entry name" value="Rho GTPase activation protein"/>
    <property type="match status" value="1"/>
</dbReference>
<keyword evidence="4" id="KW-1185">Reference proteome</keyword>
<dbReference type="SUPFAM" id="SSF48350">
    <property type="entry name" value="GTPase activation domain, GAP"/>
    <property type="match status" value="1"/>
</dbReference>
<feature type="region of interest" description="Disordered" evidence="1">
    <location>
        <begin position="130"/>
        <end position="166"/>
    </location>
</feature>
<dbReference type="GO" id="GO:0007264">
    <property type="term" value="P:small GTPase-mediated signal transduction"/>
    <property type="evidence" value="ECO:0007669"/>
    <property type="project" value="InterPro"/>
</dbReference>
<dbReference type="InterPro" id="IPR000198">
    <property type="entry name" value="RhoGAP_dom"/>
</dbReference>
<organism evidence="3 4">
    <name type="scientific">Sphaeroforma arctica JP610</name>
    <dbReference type="NCBI Taxonomy" id="667725"/>
    <lineage>
        <taxon>Eukaryota</taxon>
        <taxon>Ichthyosporea</taxon>
        <taxon>Ichthyophonida</taxon>
        <taxon>Sphaeroforma</taxon>
    </lineage>
</organism>
<accession>A0A0L0G168</accession>
<dbReference type="GeneID" id="25905339"/>
<dbReference type="PROSITE" id="PS50238">
    <property type="entry name" value="RHOGAP"/>
    <property type="match status" value="1"/>
</dbReference>
<evidence type="ECO:0000256" key="1">
    <source>
        <dbReference type="SAM" id="MobiDB-lite"/>
    </source>
</evidence>
<evidence type="ECO:0000313" key="4">
    <source>
        <dbReference type="Proteomes" id="UP000054560"/>
    </source>
</evidence>
<reference evidence="3 4" key="1">
    <citation type="submission" date="2011-02" db="EMBL/GenBank/DDBJ databases">
        <title>The Genome Sequence of Sphaeroforma arctica JP610.</title>
        <authorList>
            <consortium name="The Broad Institute Genome Sequencing Platform"/>
            <person name="Russ C."/>
            <person name="Cuomo C."/>
            <person name="Young S.K."/>
            <person name="Zeng Q."/>
            <person name="Gargeya S."/>
            <person name="Alvarado L."/>
            <person name="Berlin A."/>
            <person name="Chapman S.B."/>
            <person name="Chen Z."/>
            <person name="Freedman E."/>
            <person name="Gellesch M."/>
            <person name="Goldberg J."/>
            <person name="Griggs A."/>
            <person name="Gujja S."/>
            <person name="Heilman E."/>
            <person name="Heiman D."/>
            <person name="Howarth C."/>
            <person name="Mehta T."/>
            <person name="Neiman D."/>
            <person name="Pearson M."/>
            <person name="Roberts A."/>
            <person name="Saif S."/>
            <person name="Shea T."/>
            <person name="Shenoy N."/>
            <person name="Sisk P."/>
            <person name="Stolte C."/>
            <person name="Sykes S."/>
            <person name="White J."/>
            <person name="Yandava C."/>
            <person name="Burger G."/>
            <person name="Gray M.W."/>
            <person name="Holland P.W.H."/>
            <person name="King N."/>
            <person name="Lang F.B.F."/>
            <person name="Roger A.J."/>
            <person name="Ruiz-Trillo I."/>
            <person name="Haas B."/>
            <person name="Nusbaum C."/>
            <person name="Birren B."/>
        </authorList>
    </citation>
    <scope>NUCLEOTIDE SEQUENCE [LARGE SCALE GENOMIC DNA]</scope>
    <source>
        <strain evidence="3 4">JP610</strain>
    </source>
</reference>
<dbReference type="AlphaFoldDB" id="A0A0L0G168"/>
<feature type="domain" description="Rho-GAP" evidence="2">
    <location>
        <begin position="1"/>
        <end position="134"/>
    </location>
</feature>
<dbReference type="PANTHER" id="PTHR12783:SF5">
    <property type="entry name" value="RALA-BINDING PROTEIN 1"/>
    <property type="match status" value="1"/>
</dbReference>
<proteinExistence type="predicted"/>
<dbReference type="InterPro" id="IPR039767">
    <property type="entry name" value="RALBP1"/>
</dbReference>
<evidence type="ECO:0000313" key="3">
    <source>
        <dbReference type="EMBL" id="KNC82892.1"/>
    </source>
</evidence>
<dbReference type="OrthoDB" id="185175at2759"/>
<dbReference type="GO" id="GO:0005096">
    <property type="term" value="F:GTPase activator activity"/>
    <property type="evidence" value="ECO:0007669"/>
    <property type="project" value="InterPro"/>
</dbReference>
<dbReference type="RefSeq" id="XP_014156794.1">
    <property type="nucleotide sequence ID" value="XM_014301319.1"/>
</dbReference>
<dbReference type="EMBL" id="KQ241882">
    <property type="protein sequence ID" value="KNC82892.1"/>
    <property type="molecule type" value="Genomic_DNA"/>
</dbReference>
<dbReference type="PANTHER" id="PTHR12783">
    <property type="entry name" value="RALA BINDING PROTEIN 1 RALBP1"/>
    <property type="match status" value="1"/>
</dbReference>
<dbReference type="GO" id="GO:0031267">
    <property type="term" value="F:small GTPase binding"/>
    <property type="evidence" value="ECO:0007669"/>
    <property type="project" value="InterPro"/>
</dbReference>
<dbReference type="STRING" id="667725.A0A0L0G168"/>
<dbReference type="InterPro" id="IPR008936">
    <property type="entry name" value="Rho_GTPase_activation_prot"/>
</dbReference>
<protein>
    <recommendedName>
        <fullName evidence="2">Rho-GAP domain-containing protein</fullName>
    </recommendedName>
</protein>
<dbReference type="Pfam" id="PF00620">
    <property type="entry name" value="RhoGAP"/>
    <property type="match status" value="1"/>
</dbReference>